<dbReference type="Gene3D" id="1.10.10.10">
    <property type="entry name" value="Winged helix-like DNA-binding domain superfamily/Winged helix DNA-binding domain"/>
    <property type="match status" value="1"/>
</dbReference>
<feature type="compositionally biased region" description="Gly residues" evidence="1">
    <location>
        <begin position="204"/>
        <end position="213"/>
    </location>
</feature>
<evidence type="ECO:0000259" key="2">
    <source>
        <dbReference type="Pfam" id="PF03551"/>
    </source>
</evidence>
<feature type="compositionally biased region" description="Basic and acidic residues" evidence="1">
    <location>
        <begin position="229"/>
        <end position="240"/>
    </location>
</feature>
<dbReference type="InterPro" id="IPR005149">
    <property type="entry name" value="Tscrpt_reg_PadR_N"/>
</dbReference>
<evidence type="ECO:0000313" key="3">
    <source>
        <dbReference type="EMBL" id="GAA3000988.1"/>
    </source>
</evidence>
<dbReference type="RefSeq" id="WP_344892246.1">
    <property type="nucleotide sequence ID" value="NZ_BAAAWD010000006.1"/>
</dbReference>
<gene>
    <name evidence="3" type="ORF">GCM10017559_22500</name>
</gene>
<organism evidence="3 4">
    <name type="scientific">Streptosporangium longisporum</name>
    <dbReference type="NCBI Taxonomy" id="46187"/>
    <lineage>
        <taxon>Bacteria</taxon>
        <taxon>Bacillati</taxon>
        <taxon>Actinomycetota</taxon>
        <taxon>Actinomycetes</taxon>
        <taxon>Streptosporangiales</taxon>
        <taxon>Streptosporangiaceae</taxon>
        <taxon>Streptosporangium</taxon>
    </lineage>
</organism>
<dbReference type="EMBL" id="BAAAWD010000006">
    <property type="protein sequence ID" value="GAA3000988.1"/>
    <property type="molecule type" value="Genomic_DNA"/>
</dbReference>
<feature type="region of interest" description="Disordered" evidence="1">
    <location>
        <begin position="185"/>
        <end position="240"/>
    </location>
</feature>
<dbReference type="Proteomes" id="UP001499930">
    <property type="component" value="Unassembled WGS sequence"/>
</dbReference>
<dbReference type="InterPro" id="IPR052509">
    <property type="entry name" value="Metal_resp_DNA-bind_regulator"/>
</dbReference>
<protein>
    <recommendedName>
        <fullName evidence="2">Transcription regulator PadR N-terminal domain-containing protein</fullName>
    </recommendedName>
</protein>
<dbReference type="PANTHER" id="PTHR33169:SF14">
    <property type="entry name" value="TRANSCRIPTIONAL REGULATOR RV3488"/>
    <property type="match status" value="1"/>
</dbReference>
<comment type="caution">
    <text evidence="3">The sequence shown here is derived from an EMBL/GenBank/DDBJ whole genome shotgun (WGS) entry which is preliminary data.</text>
</comment>
<dbReference type="InterPro" id="IPR036388">
    <property type="entry name" value="WH-like_DNA-bd_sf"/>
</dbReference>
<dbReference type="PANTHER" id="PTHR33169">
    <property type="entry name" value="PADR-FAMILY TRANSCRIPTIONAL REGULATOR"/>
    <property type="match status" value="1"/>
</dbReference>
<evidence type="ECO:0000313" key="4">
    <source>
        <dbReference type="Proteomes" id="UP001499930"/>
    </source>
</evidence>
<accession>A0ABN3XVL2</accession>
<sequence>MARGADLAGLTVLALLSVRPSHPYEMHRFVVDTHKDYLTGLPRSLYHAVDRLVRDELIVPVSTGREGRRPERTVYELTGEGRAELATRLRRSLEEVGPDGLAFTAALSMAGCLPPIEVERALRGRAAILEGRVVTADESLRGLTGSGLPPVLLLEVEYERTLRAAELGWVRGLLARLESGEITWDDPGNRELLGRTGVDAGPAGSHGPGGEPGTPGVPERGPATGRGEQNARTDDRKDRT</sequence>
<dbReference type="SUPFAM" id="SSF46785">
    <property type="entry name" value="Winged helix' DNA-binding domain"/>
    <property type="match status" value="1"/>
</dbReference>
<proteinExistence type="predicted"/>
<name>A0ABN3XVL2_9ACTN</name>
<keyword evidence="4" id="KW-1185">Reference proteome</keyword>
<evidence type="ECO:0000256" key="1">
    <source>
        <dbReference type="SAM" id="MobiDB-lite"/>
    </source>
</evidence>
<dbReference type="InterPro" id="IPR036390">
    <property type="entry name" value="WH_DNA-bd_sf"/>
</dbReference>
<feature type="domain" description="Transcription regulator PadR N-terminal" evidence="2">
    <location>
        <begin position="12"/>
        <end position="86"/>
    </location>
</feature>
<dbReference type="Pfam" id="PF03551">
    <property type="entry name" value="PadR"/>
    <property type="match status" value="1"/>
</dbReference>
<reference evidence="3 4" key="1">
    <citation type="journal article" date="2019" name="Int. J. Syst. Evol. Microbiol.">
        <title>The Global Catalogue of Microorganisms (GCM) 10K type strain sequencing project: providing services to taxonomists for standard genome sequencing and annotation.</title>
        <authorList>
            <consortium name="The Broad Institute Genomics Platform"/>
            <consortium name="The Broad Institute Genome Sequencing Center for Infectious Disease"/>
            <person name="Wu L."/>
            <person name="Ma J."/>
        </authorList>
    </citation>
    <scope>NUCLEOTIDE SEQUENCE [LARGE SCALE GENOMIC DNA]</scope>
    <source>
        <strain evidence="3 4">JCM 3106</strain>
    </source>
</reference>